<comment type="caution">
    <text evidence="1">The sequence shown here is derived from an EMBL/GenBank/DDBJ whole genome shotgun (WGS) entry which is preliminary data.</text>
</comment>
<dbReference type="EMBL" id="CAUYUJ010014731">
    <property type="protein sequence ID" value="CAK0845361.1"/>
    <property type="molecule type" value="Genomic_DNA"/>
</dbReference>
<sequence length="314" mass="34553">DAFASKLGGLEGILTRQVSEDRVEIEKAFKECRAYVQDGISGNMFVSAASAVRDGIASLDIDARLEKLAGASEASDVETMRVEYMKRYINIARAGCKVGSLGVDIPDDFSAHGHLSDEMRAFSLFLKTAVREKWNVLEGPSFPVQIQDGQNMLTWAGQVVKQSGLHYADVLNKLADKLTGMIPDKQQVNDANMLRNAALQKLLFASPHRNALNPETQAASDTLQKIKKAQAGGYKIGKELKEAFKRANEARADMKVVIMLDWVLDHILHDKKDTAEGLKAQALAMRDMLTRTNVELPKYMTDLLDTMEGKAPAA</sequence>
<organism evidence="1 2">
    <name type="scientific">Prorocentrum cordatum</name>
    <dbReference type="NCBI Taxonomy" id="2364126"/>
    <lineage>
        <taxon>Eukaryota</taxon>
        <taxon>Sar</taxon>
        <taxon>Alveolata</taxon>
        <taxon>Dinophyceae</taxon>
        <taxon>Prorocentrales</taxon>
        <taxon>Prorocentraceae</taxon>
        <taxon>Prorocentrum</taxon>
    </lineage>
</organism>
<protein>
    <submittedName>
        <fullName evidence="1">Uncharacterized protein</fullName>
    </submittedName>
</protein>
<evidence type="ECO:0000313" key="2">
    <source>
        <dbReference type="Proteomes" id="UP001189429"/>
    </source>
</evidence>
<name>A0ABN9THI6_9DINO</name>
<gene>
    <name evidence="1" type="ORF">PCOR1329_LOCUS39174</name>
</gene>
<dbReference type="Proteomes" id="UP001189429">
    <property type="component" value="Unassembled WGS sequence"/>
</dbReference>
<evidence type="ECO:0000313" key="1">
    <source>
        <dbReference type="EMBL" id="CAK0845361.1"/>
    </source>
</evidence>
<accession>A0ABN9THI6</accession>
<reference evidence="1" key="1">
    <citation type="submission" date="2023-10" db="EMBL/GenBank/DDBJ databases">
        <authorList>
            <person name="Chen Y."/>
            <person name="Shah S."/>
            <person name="Dougan E. K."/>
            <person name="Thang M."/>
            <person name="Chan C."/>
        </authorList>
    </citation>
    <scope>NUCLEOTIDE SEQUENCE [LARGE SCALE GENOMIC DNA]</scope>
</reference>
<proteinExistence type="predicted"/>
<feature type="non-terminal residue" evidence="1">
    <location>
        <position position="1"/>
    </location>
</feature>
<keyword evidence="2" id="KW-1185">Reference proteome</keyword>